<dbReference type="Proteomes" id="UP000887159">
    <property type="component" value="Unassembled WGS sequence"/>
</dbReference>
<comment type="caution">
    <text evidence="1">The sequence shown here is derived from an EMBL/GenBank/DDBJ whole genome shotgun (WGS) entry which is preliminary data.</text>
</comment>
<dbReference type="AlphaFoldDB" id="A0A8X6SN14"/>
<evidence type="ECO:0000313" key="1">
    <source>
        <dbReference type="EMBL" id="GFY15136.1"/>
    </source>
</evidence>
<organism evidence="1 2">
    <name type="scientific">Trichonephila clavipes</name>
    <name type="common">Golden silk orbweaver</name>
    <name type="synonym">Nephila clavipes</name>
    <dbReference type="NCBI Taxonomy" id="2585209"/>
    <lineage>
        <taxon>Eukaryota</taxon>
        <taxon>Metazoa</taxon>
        <taxon>Ecdysozoa</taxon>
        <taxon>Arthropoda</taxon>
        <taxon>Chelicerata</taxon>
        <taxon>Arachnida</taxon>
        <taxon>Araneae</taxon>
        <taxon>Araneomorphae</taxon>
        <taxon>Entelegynae</taxon>
        <taxon>Araneoidea</taxon>
        <taxon>Nephilidae</taxon>
        <taxon>Trichonephila</taxon>
    </lineage>
</organism>
<keyword evidence="2" id="KW-1185">Reference proteome</keyword>
<gene>
    <name evidence="1" type="ORF">TNCV_1569511</name>
</gene>
<evidence type="ECO:0000313" key="2">
    <source>
        <dbReference type="Proteomes" id="UP000887159"/>
    </source>
</evidence>
<accession>A0A8X6SN14</accession>
<sequence length="83" mass="9396">MPAHTLTRKRSCAARVRVTCGFAAAHEWLLWVLKIPSLEKDASSVNNTEAAKRDLQFVAASTTVKRPDEVQSHILFSDWTRWS</sequence>
<dbReference type="EMBL" id="BMAU01021334">
    <property type="protein sequence ID" value="GFY15136.1"/>
    <property type="molecule type" value="Genomic_DNA"/>
</dbReference>
<reference evidence="1" key="1">
    <citation type="submission" date="2020-08" db="EMBL/GenBank/DDBJ databases">
        <title>Multicomponent nature underlies the extraordinary mechanical properties of spider dragline silk.</title>
        <authorList>
            <person name="Kono N."/>
            <person name="Nakamura H."/>
            <person name="Mori M."/>
            <person name="Yoshida Y."/>
            <person name="Ohtoshi R."/>
            <person name="Malay A.D."/>
            <person name="Moran D.A.P."/>
            <person name="Tomita M."/>
            <person name="Numata K."/>
            <person name="Arakawa K."/>
        </authorList>
    </citation>
    <scope>NUCLEOTIDE SEQUENCE</scope>
</reference>
<name>A0A8X6SN14_TRICX</name>
<protein>
    <submittedName>
        <fullName evidence="1">Uncharacterized protein</fullName>
    </submittedName>
</protein>
<proteinExistence type="predicted"/>